<reference evidence="1" key="1">
    <citation type="journal article" date="2014" name="Front. Microbiol.">
        <title>High frequency of phylogenetically diverse reductive dehalogenase-homologous genes in deep subseafloor sedimentary metagenomes.</title>
        <authorList>
            <person name="Kawai M."/>
            <person name="Futagami T."/>
            <person name="Toyoda A."/>
            <person name="Takaki Y."/>
            <person name="Nishi S."/>
            <person name="Hori S."/>
            <person name="Arai W."/>
            <person name="Tsubouchi T."/>
            <person name="Morono Y."/>
            <person name="Uchiyama I."/>
            <person name="Ito T."/>
            <person name="Fujiyama A."/>
            <person name="Inagaki F."/>
            <person name="Takami H."/>
        </authorList>
    </citation>
    <scope>NUCLEOTIDE SEQUENCE</scope>
    <source>
        <strain evidence="1">Expedition CK06-06</strain>
    </source>
</reference>
<gene>
    <name evidence="1" type="ORF">S01H1_35458</name>
</gene>
<evidence type="ECO:0000313" key="1">
    <source>
        <dbReference type="EMBL" id="GAG11815.1"/>
    </source>
</evidence>
<organism evidence="1">
    <name type="scientific">marine sediment metagenome</name>
    <dbReference type="NCBI Taxonomy" id="412755"/>
    <lineage>
        <taxon>unclassified sequences</taxon>
        <taxon>metagenomes</taxon>
        <taxon>ecological metagenomes</taxon>
    </lineage>
</organism>
<comment type="caution">
    <text evidence="1">The sequence shown here is derived from an EMBL/GenBank/DDBJ whole genome shotgun (WGS) entry which is preliminary data.</text>
</comment>
<name>X0V155_9ZZZZ</name>
<dbReference type="SUPFAM" id="SSF52402">
    <property type="entry name" value="Adenine nucleotide alpha hydrolases-like"/>
    <property type="match status" value="1"/>
</dbReference>
<proteinExistence type="predicted"/>
<dbReference type="Gene3D" id="3.40.50.620">
    <property type="entry name" value="HUPs"/>
    <property type="match status" value="1"/>
</dbReference>
<dbReference type="AlphaFoldDB" id="X0V155"/>
<sequence>MVKDISKKIKKSLEVIKKIAGQHPHEKIAVAWTGGKDSTVLLH</sequence>
<dbReference type="EMBL" id="BARS01022162">
    <property type="protein sequence ID" value="GAG11815.1"/>
    <property type="molecule type" value="Genomic_DNA"/>
</dbReference>
<protein>
    <recommendedName>
        <fullName evidence="2">Phosphoadenosine phosphosulphate reductase domain-containing protein</fullName>
    </recommendedName>
</protein>
<evidence type="ECO:0008006" key="2">
    <source>
        <dbReference type="Google" id="ProtNLM"/>
    </source>
</evidence>
<accession>X0V155</accession>
<dbReference type="InterPro" id="IPR014729">
    <property type="entry name" value="Rossmann-like_a/b/a_fold"/>
</dbReference>
<feature type="non-terminal residue" evidence="1">
    <location>
        <position position="43"/>
    </location>
</feature>